<evidence type="ECO:0000313" key="4">
    <source>
        <dbReference type="Proteomes" id="UP000274429"/>
    </source>
</evidence>
<reference evidence="5" key="1">
    <citation type="submission" date="2017-02" db="UniProtKB">
        <authorList>
            <consortium name="WormBaseParasite"/>
        </authorList>
    </citation>
    <scope>IDENTIFICATION</scope>
</reference>
<protein>
    <submittedName>
        <fullName evidence="5">PLAT domain-containing protein</fullName>
    </submittedName>
</protein>
<dbReference type="Gene3D" id="2.40.180.10">
    <property type="entry name" value="Catalase core domain"/>
    <property type="match status" value="1"/>
</dbReference>
<gene>
    <name evidence="3" type="ORF">TTAC_LOCUS11423</name>
</gene>
<evidence type="ECO:0000259" key="2">
    <source>
        <dbReference type="PROSITE" id="PS50095"/>
    </source>
</evidence>
<name>A0A0R3XD13_HYDTA</name>
<dbReference type="Proteomes" id="UP000274429">
    <property type="component" value="Unassembled WGS sequence"/>
</dbReference>
<evidence type="ECO:0000313" key="5">
    <source>
        <dbReference type="WBParaSite" id="TTAC_0001144001-mRNA-1"/>
    </source>
</evidence>
<dbReference type="InterPro" id="IPR001024">
    <property type="entry name" value="PLAT/LH2_dom"/>
</dbReference>
<dbReference type="PANTHER" id="PTHR45901">
    <property type="entry name" value="PROTEIN CBG12474"/>
    <property type="match status" value="1"/>
</dbReference>
<comment type="caution">
    <text evidence="1">Lacks conserved residue(s) required for the propagation of feature annotation.</text>
</comment>
<keyword evidence="4" id="KW-1185">Reference proteome</keyword>
<dbReference type="InterPro" id="IPR036392">
    <property type="entry name" value="PLAT/LH2_dom_sf"/>
</dbReference>
<reference evidence="3 4" key="2">
    <citation type="submission" date="2018-11" db="EMBL/GenBank/DDBJ databases">
        <authorList>
            <consortium name="Pathogen Informatics"/>
        </authorList>
    </citation>
    <scope>NUCLEOTIDE SEQUENCE [LARGE SCALE GENOMIC DNA]</scope>
</reference>
<dbReference type="WBParaSite" id="TTAC_0001144001-mRNA-1">
    <property type="protein sequence ID" value="TTAC_0001144001-mRNA-1"/>
    <property type="gene ID" value="TTAC_0001144001"/>
</dbReference>
<dbReference type="InterPro" id="IPR052970">
    <property type="entry name" value="Inner_ear_hair_cell_LOXHD"/>
</dbReference>
<proteinExistence type="predicted"/>
<evidence type="ECO:0000256" key="1">
    <source>
        <dbReference type="PROSITE-ProRule" id="PRU00152"/>
    </source>
</evidence>
<accession>A0A0R3XD13</accession>
<dbReference type="Gene3D" id="2.60.60.20">
    <property type="entry name" value="PLAT/LH2 domain"/>
    <property type="match status" value="1"/>
</dbReference>
<dbReference type="STRING" id="6205.A0A0R3XD13"/>
<dbReference type="Pfam" id="PF01477">
    <property type="entry name" value="PLAT"/>
    <property type="match status" value="2"/>
</dbReference>
<dbReference type="SUPFAM" id="SSF49723">
    <property type="entry name" value="Lipase/lipooxygenase domain (PLAT/LH2 domain)"/>
    <property type="match status" value="2"/>
</dbReference>
<dbReference type="PROSITE" id="PS50095">
    <property type="entry name" value="PLAT"/>
    <property type="match status" value="2"/>
</dbReference>
<dbReference type="OrthoDB" id="6277102at2759"/>
<organism evidence="5">
    <name type="scientific">Hydatigena taeniaeformis</name>
    <name type="common">Feline tapeworm</name>
    <name type="synonym">Taenia taeniaeformis</name>
    <dbReference type="NCBI Taxonomy" id="6205"/>
    <lineage>
        <taxon>Eukaryota</taxon>
        <taxon>Metazoa</taxon>
        <taxon>Spiralia</taxon>
        <taxon>Lophotrochozoa</taxon>
        <taxon>Platyhelminthes</taxon>
        <taxon>Cestoda</taxon>
        <taxon>Eucestoda</taxon>
        <taxon>Cyclophyllidea</taxon>
        <taxon>Taeniidae</taxon>
        <taxon>Hydatigera</taxon>
    </lineage>
</organism>
<dbReference type="AlphaFoldDB" id="A0A0R3XD13"/>
<feature type="domain" description="PLAT" evidence="2">
    <location>
        <begin position="179"/>
        <end position="290"/>
    </location>
</feature>
<sequence length="290" mass="32478">MEMICIVHYFHCLQDYFIEVETSRANEAGTHHIGWLQIKGRLGISPILKLTDPDGKPVLQTGSTDTFRMTCESLGALQQIYVGLVDPNLTLDEEDEEPKYVNLQLNRQNQWNCRSILVSDGRDGETYLFNINQWIMATPEVDRRNCVAARPAELRITQPPKKKIDTVKDSFDATTAPTVTYRISIETGDEETAGTTANAYITLYGNQKGATSGSQRLQRISNLTFARGQVDVFFISCAKLGACLPFHPHPPSTIHLLVLKIVTLREGHCFNQTNSSLLMMDGGDWDYCCA</sequence>
<evidence type="ECO:0000313" key="3">
    <source>
        <dbReference type="EMBL" id="VDM36434.1"/>
    </source>
</evidence>
<feature type="domain" description="PLAT" evidence="2">
    <location>
        <begin position="14"/>
        <end position="149"/>
    </location>
</feature>
<dbReference type="PANTHER" id="PTHR45901:SF7">
    <property type="entry name" value="OXYGEN-REGULATED PROTEIN 1"/>
    <property type="match status" value="1"/>
</dbReference>
<dbReference type="EMBL" id="UYWX01024111">
    <property type="protein sequence ID" value="VDM36434.1"/>
    <property type="molecule type" value="Genomic_DNA"/>
</dbReference>